<proteinExistence type="predicted"/>
<dbReference type="PANTHER" id="PTHR15528">
    <property type="entry name" value="PEROXISOME PROLIFERATOR ACTIVATED RECEPTOR GAMMA COACTIVATOR 1 PGC-1 -RELATED"/>
    <property type="match status" value="1"/>
</dbReference>
<keyword evidence="3 8" id="KW-0694">RNA-binding</keyword>
<dbReference type="InterPro" id="IPR034605">
    <property type="entry name" value="PGC-1"/>
</dbReference>
<dbReference type="Proteomes" id="UP000316079">
    <property type="component" value="Unassembled WGS sequence"/>
</dbReference>
<dbReference type="InterPro" id="IPR012677">
    <property type="entry name" value="Nucleotide-bd_a/b_plait_sf"/>
</dbReference>
<keyword evidence="9" id="KW-0175">Coiled coil</keyword>
<evidence type="ECO:0000256" key="9">
    <source>
        <dbReference type="SAM" id="Coils"/>
    </source>
</evidence>
<dbReference type="Pfam" id="PF00076">
    <property type="entry name" value="RRM_1"/>
    <property type="match status" value="1"/>
</dbReference>
<dbReference type="STRING" id="623744.A0A553RHA7"/>
<feature type="region of interest" description="Disordered" evidence="10">
    <location>
        <begin position="397"/>
        <end position="433"/>
    </location>
</feature>
<feature type="domain" description="RRM" evidence="11">
    <location>
        <begin position="988"/>
        <end position="1050"/>
    </location>
</feature>
<keyword evidence="5" id="KW-0010">Activator</keyword>
<organism evidence="12 13">
    <name type="scientific">Danionella cerebrum</name>
    <dbReference type="NCBI Taxonomy" id="2873325"/>
    <lineage>
        <taxon>Eukaryota</taxon>
        <taxon>Metazoa</taxon>
        <taxon>Chordata</taxon>
        <taxon>Craniata</taxon>
        <taxon>Vertebrata</taxon>
        <taxon>Euteleostomi</taxon>
        <taxon>Actinopterygii</taxon>
        <taxon>Neopterygii</taxon>
        <taxon>Teleostei</taxon>
        <taxon>Ostariophysi</taxon>
        <taxon>Cypriniformes</taxon>
        <taxon>Danionidae</taxon>
        <taxon>Danioninae</taxon>
        <taxon>Danionella</taxon>
    </lineage>
</organism>
<feature type="compositionally biased region" description="Low complexity" evidence="10">
    <location>
        <begin position="209"/>
        <end position="250"/>
    </location>
</feature>
<keyword evidence="13" id="KW-1185">Reference proteome</keyword>
<feature type="compositionally biased region" description="Basic residues" evidence="10">
    <location>
        <begin position="405"/>
        <end position="420"/>
    </location>
</feature>
<feature type="region of interest" description="Disordered" evidence="10">
    <location>
        <begin position="845"/>
        <end position="941"/>
    </location>
</feature>
<feature type="compositionally biased region" description="Polar residues" evidence="10">
    <location>
        <begin position="251"/>
        <end position="267"/>
    </location>
</feature>
<evidence type="ECO:0000259" key="11">
    <source>
        <dbReference type="PROSITE" id="PS50102"/>
    </source>
</evidence>
<evidence type="ECO:0000256" key="8">
    <source>
        <dbReference type="PROSITE-ProRule" id="PRU00176"/>
    </source>
</evidence>
<evidence type="ECO:0000313" key="13">
    <source>
        <dbReference type="Proteomes" id="UP000316079"/>
    </source>
</evidence>
<protein>
    <recommendedName>
        <fullName evidence="11">RRM domain-containing protein</fullName>
    </recommendedName>
</protein>
<dbReference type="GO" id="GO:0005634">
    <property type="term" value="C:nucleus"/>
    <property type="evidence" value="ECO:0007669"/>
    <property type="project" value="UniProtKB-SubCell"/>
</dbReference>
<keyword evidence="7" id="KW-0539">Nucleus</keyword>
<keyword evidence="6" id="KW-0804">Transcription</keyword>
<feature type="compositionally biased region" description="Low complexity" evidence="10">
    <location>
        <begin position="895"/>
        <end position="915"/>
    </location>
</feature>
<dbReference type="SUPFAM" id="SSF54928">
    <property type="entry name" value="RNA-binding domain, RBD"/>
    <property type="match status" value="1"/>
</dbReference>
<evidence type="ECO:0000313" key="12">
    <source>
        <dbReference type="EMBL" id="TRZ01572.1"/>
    </source>
</evidence>
<dbReference type="AlphaFoldDB" id="A0A553RHA7"/>
<dbReference type="OrthoDB" id="10047851at2759"/>
<feature type="region of interest" description="Disordered" evidence="10">
    <location>
        <begin position="25"/>
        <end position="68"/>
    </location>
</feature>
<evidence type="ECO:0000256" key="6">
    <source>
        <dbReference type="ARBA" id="ARBA00023163"/>
    </source>
</evidence>
<feature type="region of interest" description="Disordered" evidence="10">
    <location>
        <begin position="677"/>
        <end position="757"/>
    </location>
</feature>
<keyword evidence="2" id="KW-0597">Phosphoprotein</keyword>
<evidence type="ECO:0000256" key="7">
    <source>
        <dbReference type="ARBA" id="ARBA00023242"/>
    </source>
</evidence>
<feature type="compositionally biased region" description="Low complexity" evidence="10">
    <location>
        <begin position="849"/>
        <end position="866"/>
    </location>
</feature>
<evidence type="ECO:0000256" key="2">
    <source>
        <dbReference type="ARBA" id="ARBA00022553"/>
    </source>
</evidence>
<dbReference type="SMART" id="SM00360">
    <property type="entry name" value="RRM"/>
    <property type="match status" value="1"/>
</dbReference>
<gene>
    <name evidence="12" type="ORF">DNTS_021172</name>
</gene>
<dbReference type="Gene3D" id="3.30.70.330">
    <property type="match status" value="1"/>
</dbReference>
<evidence type="ECO:0000256" key="1">
    <source>
        <dbReference type="ARBA" id="ARBA00004123"/>
    </source>
</evidence>
<sequence>MPLKKIDEENEANLLAVLTETLDSIPVDEDGLPSFEALADGDVTNASDQSCPSSPDGSPRTPEPEEPSLLKKLLLAPANSQLSYNQYPGGKAQNHAASNQRIRPTPAVAKLIFDNDFDSSVSGATHMARSQRTPLSPPDACVQIFLEPSQDLTDNPWNCKPRGSCPKRSLRRPCTELLKYLTSSDEAFQTKAGEVKSTWTGCGKDRGGACTSSCSSSSSPSSTSSFSSLSSCSSSTTSKKKTSSASPSSAQQQLAVQAQRGESQAGGTCSVAGEGAGKWRRCTQGERSTPVALSRGGSCGHVCSIEERRSSGLHPGADTGSLAAARFIRYMHSYSLPPRETGHAGSCGQCLEAGGLGAGHASRHITVTIRKRRQELEHPMLSQMLTSRPRPARYRAHLQMPSVPQKKKRDLPRVQKSRGRVKQDSYESSRAPASLRKQTLTVVGPQSDLECSTELQLDLESELSMIEQETGDSLHDQVGLAGEDVFDDVIGSPMSFSQGLPSPLFPDSLVPEHSPCDSQKQALYRHLDDQVPPLLAKPTILPLPLTPESPNDHKGSPFENKTIERTLNVEICGTPGLTPPTTPPHKASQENPFKVSLKTKLSSCSPSSLTSKRPKLSPQPIIGSLRKDREQSELYAQLSKACSTMSLGGLGERRGKRPMPRVFGDHDYCQYTSTKRDSTTTLTAVTGPMEDRHVECKDLNMPTSSTSTSSLSSTSPSSSSLAKQLQGFSPTAQETCPNTDAHEQDDNLSSKSLVDCSSGGRKILRDQEIREELNKHFGKPHEAFYSGKVGVQRGNQVFEDSDSRDEYTGLFGDYIDQGLPDFEDLEVCRERFLCFGEGTPLDLLLEGTPSSSPSSSSFSWSSVSPPTTQLSPQHLRWQRSISRSRSPSRHRGRSLSRSPYSHSESPRSLSPSWSPHKADDSTFVPRNYERPHTQPRSIFGRRPRYDSYEEYQHEHLKREEYRRDYEKRECERAEQREKQQQKAIEERRVVYVGCLRADSTRTELKRRFEVFGEIEECTVNLRHDGDNFGFITYRYTCDALAALESGHTLRRSSEPHFELCLGGQKQYSKSNFTDLDSHSDDFDPASTKSKYDCMDFDSLLHEAQFSLPR</sequence>
<feature type="coiled-coil region" evidence="9">
    <location>
        <begin position="956"/>
        <end position="987"/>
    </location>
</feature>
<evidence type="ECO:0000256" key="10">
    <source>
        <dbReference type="SAM" id="MobiDB-lite"/>
    </source>
</evidence>
<feature type="compositionally biased region" description="Polar residues" evidence="10">
    <location>
        <begin position="722"/>
        <end position="738"/>
    </location>
</feature>
<dbReference type="InterPro" id="IPR035979">
    <property type="entry name" value="RBD_domain_sf"/>
</dbReference>
<reference evidence="12 13" key="1">
    <citation type="journal article" date="2019" name="Sci. Data">
        <title>Hybrid genome assembly and annotation of Danionella translucida.</title>
        <authorList>
            <person name="Kadobianskyi M."/>
            <person name="Schulze L."/>
            <person name="Schuelke M."/>
            <person name="Judkewitz B."/>
        </authorList>
    </citation>
    <scope>NUCLEOTIDE SEQUENCE [LARGE SCALE GENOMIC DNA]</scope>
    <source>
        <strain evidence="12 13">Bolton</strain>
    </source>
</reference>
<comment type="caution">
    <text evidence="12">The sequence shown here is derived from an EMBL/GenBank/DDBJ whole genome shotgun (WGS) entry which is preliminary data.</text>
</comment>
<feature type="compositionally biased region" description="Basic and acidic residues" evidence="10">
    <location>
        <begin position="689"/>
        <end position="698"/>
    </location>
</feature>
<keyword evidence="4" id="KW-0805">Transcription regulation</keyword>
<evidence type="ECO:0000256" key="3">
    <source>
        <dbReference type="ARBA" id="ARBA00022884"/>
    </source>
</evidence>
<name>A0A553RHA7_9TELE</name>
<comment type="subcellular location">
    <subcellularLocation>
        <location evidence="1">Nucleus</location>
    </subcellularLocation>
</comment>
<dbReference type="GO" id="GO:0003712">
    <property type="term" value="F:transcription coregulator activity"/>
    <property type="evidence" value="ECO:0007669"/>
    <property type="project" value="InterPro"/>
</dbReference>
<accession>A0A553RHA7</accession>
<feature type="compositionally biased region" description="Polar residues" evidence="10">
    <location>
        <begin position="44"/>
        <end position="56"/>
    </location>
</feature>
<dbReference type="PANTHER" id="PTHR15528:SF10">
    <property type="entry name" value="PEROXISOME PROLIFERATOR-ACTIVATED RECEPTOR GAMMA COACTIVATOR 1-ALPHA"/>
    <property type="match status" value="1"/>
</dbReference>
<dbReference type="InterPro" id="IPR000504">
    <property type="entry name" value="RRM_dom"/>
</dbReference>
<dbReference type="GO" id="GO:0045944">
    <property type="term" value="P:positive regulation of transcription by RNA polymerase II"/>
    <property type="evidence" value="ECO:0007669"/>
    <property type="project" value="TreeGrafter"/>
</dbReference>
<evidence type="ECO:0000256" key="4">
    <source>
        <dbReference type="ARBA" id="ARBA00023015"/>
    </source>
</evidence>
<dbReference type="FunFam" id="3.30.70.330:FF:000752">
    <property type="entry name" value="Peroxisome proliferator-activated receptor gamma, coactivator 1 alpha"/>
    <property type="match status" value="1"/>
</dbReference>
<evidence type="ECO:0000256" key="5">
    <source>
        <dbReference type="ARBA" id="ARBA00023159"/>
    </source>
</evidence>
<dbReference type="GO" id="GO:0003723">
    <property type="term" value="F:RNA binding"/>
    <property type="evidence" value="ECO:0007669"/>
    <property type="project" value="UniProtKB-UniRule"/>
</dbReference>
<dbReference type="PROSITE" id="PS50102">
    <property type="entry name" value="RRM"/>
    <property type="match status" value="1"/>
</dbReference>
<dbReference type="EMBL" id="SRMA01024071">
    <property type="protein sequence ID" value="TRZ01572.1"/>
    <property type="molecule type" value="Genomic_DNA"/>
</dbReference>
<feature type="compositionally biased region" description="Low complexity" evidence="10">
    <location>
        <begin position="702"/>
        <end position="721"/>
    </location>
</feature>
<feature type="region of interest" description="Disordered" evidence="10">
    <location>
        <begin position="204"/>
        <end position="270"/>
    </location>
</feature>